<sequence length="848" mass="95650">MKRIIYILLPLLFILIGCNGGQNEEDHTTVVVHYHRVEGDYTDWNVSAWEFYPEKSNEETIQFDKENDFGKVARLDLDGTLKDSERIGIKISKDDNNVDLSKAFIDVLEIDPDENNEIHIWFIEGQSTISFKELSTEPEIKNVELIKKNVISVDIDRKISSSTEIDVTGSFYYGYNIESLDYTEDGTRVLITLDRTFDLTNRRSKVIVGELEETINVDSFYDSDYFIETYTYEGDDLGVTYNDTTQTFMFRVWAPLANEMKVNIYDAGKDGIATTYSMEEDVNGTWVYESSEALFGKYYTYTVSNFDDTFEVVDPYAKSAGINGSRGMIVDLDATNPEYFNTYNRPELVNREDSIIYELHVRDLSTDPNSGIEEVGTFLGIVEEGTSYTDPSTGMSVTTGLDHLKELGITHLHLLPSFDHANNEVNAEFNWGYNPLNYNVPEGSYSTNAYDGNVRVNEFKQMVQKLHQNDIRVVMDVVYNHTGPSQDSNLNKLVPNYYYRLVNGHFANGSGCGNELASERLMVRKLMVDSVSYWATEYNIDGFRFDLMALHDVETMNQIRTTLNEIDDSIIVYGEPWDAGGSPLRGDLKAGKHNIHNMPGVAAFNDTTRDGMKGSPDGTDQGFIQNGYREGDVKFGITGGTSGWAIDPEQVINYASAHDNKTLWDKLTHSAGSYSLEERILMHKQANAIVLTSQGIPFLHAGTDFLRTKDGDHNSYESSDEINQLEWTEKLEYVDVFNYHKGLIELRQAHPAFRMTTKADINENLSFITNTQSGVIGYTIENNANNDAWGTILVLFNGKSNPVDVTVPHNGTWNIVVDENQAGTEVLRQITGNEIQVSAHGTIVAYLD</sequence>
<dbReference type="CDD" id="cd10315">
    <property type="entry name" value="CBM41_pullulanase"/>
    <property type="match status" value="1"/>
</dbReference>
<dbReference type="eggNOG" id="COG1523">
    <property type="taxonomic scope" value="Bacteria"/>
</dbReference>
<dbReference type="SMR" id="U2EEE8"/>
<comment type="similarity">
    <text evidence="1">Belongs to the glycosyl hydrolase 13 family.</text>
</comment>
<dbReference type="InterPro" id="IPR005323">
    <property type="entry name" value="CBM41_pullulanase"/>
</dbReference>
<dbReference type="EMBL" id="AFNU02000002">
    <property type="protein sequence ID" value="ERJ13071.1"/>
    <property type="molecule type" value="Genomic_DNA"/>
</dbReference>
<evidence type="ECO:0000256" key="6">
    <source>
        <dbReference type="ARBA" id="ARBA00023965"/>
    </source>
</evidence>
<dbReference type="InterPro" id="IPR011840">
    <property type="entry name" value="PulA_typeI"/>
</dbReference>
<dbReference type="STRING" id="1033810.HLPCO_000680"/>
<keyword evidence="11" id="KW-0808">Transferase</keyword>
<dbReference type="InterPro" id="IPR006047">
    <property type="entry name" value="GH13_cat_dom"/>
</dbReference>
<dbReference type="Gene3D" id="3.20.20.80">
    <property type="entry name" value="Glycosidases"/>
    <property type="match status" value="1"/>
</dbReference>
<dbReference type="InParanoid" id="U2EEE8"/>
<comment type="caution">
    <text evidence="11">The sequence shown here is derived from an EMBL/GenBank/DDBJ whole genome shotgun (WGS) entry which is preliminary data.</text>
</comment>
<dbReference type="PROSITE" id="PS51257">
    <property type="entry name" value="PROKAR_LIPOPROTEIN"/>
    <property type="match status" value="1"/>
</dbReference>
<keyword evidence="4" id="KW-0106">Calcium</keyword>
<dbReference type="NCBIfam" id="TIGR02104">
    <property type="entry name" value="pulA_typeI"/>
    <property type="match status" value="1"/>
</dbReference>
<dbReference type="GO" id="GO:0030246">
    <property type="term" value="F:carbohydrate binding"/>
    <property type="evidence" value="ECO:0007669"/>
    <property type="project" value="InterPro"/>
</dbReference>
<dbReference type="EC" id="3.2.1.41" evidence="7"/>
<dbReference type="SUPFAM" id="SSF49452">
    <property type="entry name" value="Starch-binding domain-like"/>
    <property type="match status" value="1"/>
</dbReference>
<dbReference type="InterPro" id="IPR004193">
    <property type="entry name" value="Glyco_hydro_13_N"/>
</dbReference>
<accession>U2EEE8</accession>
<dbReference type="GO" id="GO:0005975">
    <property type="term" value="P:carbohydrate metabolic process"/>
    <property type="evidence" value="ECO:0007669"/>
    <property type="project" value="InterPro"/>
</dbReference>
<feature type="domain" description="Glycosyl hydrolase family 13 catalytic" evidence="10">
    <location>
        <begin position="354"/>
        <end position="747"/>
    </location>
</feature>
<dbReference type="InterPro" id="IPR013784">
    <property type="entry name" value="Carb-bd-like_fold"/>
</dbReference>
<dbReference type="CDD" id="cd11341">
    <property type="entry name" value="AmyAc_Pullulanase_LD-like"/>
    <property type="match status" value="1"/>
</dbReference>
<dbReference type="PANTHER" id="PTHR43002">
    <property type="entry name" value="GLYCOGEN DEBRANCHING ENZYME"/>
    <property type="match status" value="1"/>
</dbReference>
<evidence type="ECO:0000256" key="1">
    <source>
        <dbReference type="ARBA" id="ARBA00008061"/>
    </source>
</evidence>
<comment type="catalytic activity">
    <reaction evidence="6">
        <text>Hydrolysis of (1-&gt;6)-alpha-D-glucosidic linkages in pullulan, amylopectin and glycogen, and in the alpha- and beta-limit dextrins of amylopectin and glycogen.</text>
        <dbReference type="EC" id="3.2.1.41"/>
    </reaction>
</comment>
<proteinExistence type="inferred from homology"/>
<dbReference type="Pfam" id="PF03714">
    <property type="entry name" value="PUD"/>
    <property type="match status" value="1"/>
</dbReference>
<keyword evidence="2" id="KW-0732">Signal</keyword>
<keyword evidence="5" id="KW-0326">Glycosidase</keyword>
<evidence type="ECO:0000256" key="4">
    <source>
        <dbReference type="ARBA" id="ARBA00022837"/>
    </source>
</evidence>
<dbReference type="GO" id="GO:0051060">
    <property type="term" value="F:pullulanase activity"/>
    <property type="evidence" value="ECO:0007669"/>
    <property type="project" value="UniProtKB-EC"/>
</dbReference>
<name>U2EEE8_9MOLU</name>
<evidence type="ECO:0000256" key="8">
    <source>
        <dbReference type="ARBA" id="ARBA00029618"/>
    </source>
</evidence>
<reference evidence="11 12" key="1">
    <citation type="journal article" date="2011" name="J. Bacteriol.">
        <title>Genome sequence of Haloplasma contractile, an unusual contractile bacterium from a deep-sea anoxic brine lake.</title>
        <authorList>
            <person name="Antunes A."/>
            <person name="Alam I."/>
            <person name="El Dorry H."/>
            <person name="Siam R."/>
            <person name="Robertson A."/>
            <person name="Bajic V.B."/>
            <person name="Stingl U."/>
        </authorList>
    </citation>
    <scope>NUCLEOTIDE SEQUENCE [LARGE SCALE GENOMIC DNA]</scope>
    <source>
        <strain evidence="11 12">SSD-17B</strain>
    </source>
</reference>
<evidence type="ECO:0000256" key="5">
    <source>
        <dbReference type="ARBA" id="ARBA00023295"/>
    </source>
</evidence>
<dbReference type="CDD" id="cd02860">
    <property type="entry name" value="E_set_Pullulanase"/>
    <property type="match status" value="1"/>
</dbReference>
<keyword evidence="3" id="KW-0378">Hydrolase</keyword>
<dbReference type="SUPFAM" id="SSF51445">
    <property type="entry name" value="(Trans)glycosidases"/>
    <property type="match status" value="1"/>
</dbReference>
<dbReference type="SMART" id="SM00642">
    <property type="entry name" value="Aamy"/>
    <property type="match status" value="1"/>
</dbReference>
<evidence type="ECO:0000313" key="12">
    <source>
        <dbReference type="Proteomes" id="UP000005707"/>
    </source>
</evidence>
<dbReference type="OrthoDB" id="9760647at2"/>
<dbReference type="Proteomes" id="UP000005707">
    <property type="component" value="Unassembled WGS sequence"/>
</dbReference>
<dbReference type="RefSeq" id="WP_008826919.1">
    <property type="nucleotide sequence ID" value="NZ_AFNU02000002.1"/>
</dbReference>
<dbReference type="SUPFAM" id="SSF81296">
    <property type="entry name" value="E set domains"/>
    <property type="match status" value="1"/>
</dbReference>
<dbReference type="Pfam" id="PF00128">
    <property type="entry name" value="Alpha-amylase"/>
    <property type="match status" value="1"/>
</dbReference>
<reference evidence="11 12" key="2">
    <citation type="journal article" date="2013" name="PLoS ONE">
        <title>INDIGO - INtegrated Data Warehouse of MIcrobial GenOmes with Examples from the Red Sea Extremophiles.</title>
        <authorList>
            <person name="Alam I."/>
            <person name="Antunes A."/>
            <person name="Kamau A.A."/>
            <person name="Ba Alawi W."/>
            <person name="Kalkatawi M."/>
            <person name="Stingl U."/>
            <person name="Bajic V.B."/>
        </authorList>
    </citation>
    <scope>NUCLEOTIDE SEQUENCE [LARGE SCALE GENOMIC DNA]</scope>
    <source>
        <strain evidence="11 12">SSD-17B</strain>
    </source>
</reference>
<dbReference type="InterPro" id="IPR013780">
    <property type="entry name" value="Glyco_hydro_b"/>
</dbReference>
<dbReference type="Pfam" id="PF02922">
    <property type="entry name" value="CBM_48"/>
    <property type="match status" value="1"/>
</dbReference>
<evidence type="ECO:0000259" key="10">
    <source>
        <dbReference type="SMART" id="SM00642"/>
    </source>
</evidence>
<evidence type="ECO:0000256" key="9">
    <source>
        <dbReference type="ARBA" id="ARBA00031076"/>
    </source>
</evidence>
<dbReference type="AlphaFoldDB" id="U2EEE8"/>
<dbReference type="Gene3D" id="2.60.40.10">
    <property type="entry name" value="Immunoglobulins"/>
    <property type="match status" value="1"/>
</dbReference>
<dbReference type="GO" id="GO:0016740">
    <property type="term" value="F:transferase activity"/>
    <property type="evidence" value="ECO:0007669"/>
    <property type="project" value="UniProtKB-KW"/>
</dbReference>
<evidence type="ECO:0000256" key="2">
    <source>
        <dbReference type="ARBA" id="ARBA00022729"/>
    </source>
</evidence>
<dbReference type="InterPro" id="IPR013783">
    <property type="entry name" value="Ig-like_fold"/>
</dbReference>
<evidence type="ECO:0000256" key="7">
    <source>
        <dbReference type="ARBA" id="ARBA00024062"/>
    </source>
</evidence>
<evidence type="ECO:0000256" key="3">
    <source>
        <dbReference type="ARBA" id="ARBA00022801"/>
    </source>
</evidence>
<evidence type="ECO:0000313" key="11">
    <source>
        <dbReference type="EMBL" id="ERJ13071.1"/>
    </source>
</evidence>
<dbReference type="FunCoup" id="U2EEE8">
    <property type="interactions" value="136"/>
</dbReference>
<keyword evidence="12" id="KW-1185">Reference proteome</keyword>
<dbReference type="InterPro" id="IPR049117">
    <property type="entry name" value="pulA_all-beta"/>
</dbReference>
<protein>
    <recommendedName>
        <fullName evidence="7">pullulanase</fullName>
        <ecNumber evidence="7">3.2.1.41</ecNumber>
    </recommendedName>
    <alternativeName>
        <fullName evidence="8">Alpha-dextrin endo-1,6-alpha-glucosidase</fullName>
    </alternativeName>
    <alternativeName>
        <fullName evidence="9">Pullulan 6-glucanohydrolase</fullName>
    </alternativeName>
</protein>
<dbReference type="Gene3D" id="2.60.40.1110">
    <property type="match status" value="1"/>
</dbReference>
<dbReference type="InterPro" id="IPR017853">
    <property type="entry name" value="GH"/>
</dbReference>
<dbReference type="Pfam" id="PF21653">
    <property type="entry name" value="pulA_all-beta"/>
    <property type="match status" value="1"/>
</dbReference>
<gene>
    <name evidence="11" type="ORF">HLPCO_000680</name>
</gene>
<organism evidence="11 12">
    <name type="scientific">Haloplasma contractile SSD-17B</name>
    <dbReference type="NCBI Taxonomy" id="1033810"/>
    <lineage>
        <taxon>Bacteria</taxon>
        <taxon>Bacillati</taxon>
        <taxon>Mycoplasmatota</taxon>
        <taxon>Mollicutes</taxon>
        <taxon>Haloplasmatales</taxon>
        <taxon>Haloplasmataceae</taxon>
        <taxon>Haloplasma</taxon>
    </lineage>
</organism>
<dbReference type="InterPro" id="IPR014756">
    <property type="entry name" value="Ig_E-set"/>
</dbReference>
<dbReference type="Gene3D" id="2.60.40.1180">
    <property type="entry name" value="Golgi alpha-mannosidase II"/>
    <property type="match status" value="1"/>
</dbReference>